<proteinExistence type="predicted"/>
<feature type="transmembrane region" description="Helical" evidence="12">
    <location>
        <begin position="60"/>
        <end position="77"/>
    </location>
</feature>
<dbReference type="SUPFAM" id="SSF55874">
    <property type="entry name" value="ATPase domain of HSP90 chaperone/DNA topoisomerase II/histidine kinase"/>
    <property type="match status" value="1"/>
</dbReference>
<protein>
    <recommendedName>
        <fullName evidence="3">histidine kinase</fullName>
        <ecNumber evidence="3">2.7.13.3</ecNumber>
    </recommendedName>
</protein>
<feature type="region of interest" description="Disordered" evidence="11">
    <location>
        <begin position="372"/>
        <end position="394"/>
    </location>
</feature>
<dbReference type="RefSeq" id="WP_344110438.1">
    <property type="nucleotide sequence ID" value="NZ_BAAANE010000004.1"/>
</dbReference>
<dbReference type="InterPro" id="IPR003594">
    <property type="entry name" value="HATPase_dom"/>
</dbReference>
<sequence>MSAISFRARNRRSAPHAERIERWATAAGRGPGPYHLIDVLLGIFIVAMLTLMEVWRGQEVAPYMVMFVALTLVYGFRVWPLRATLIVALAMTIAPGWIMYRHHLHGYIHDAELAEVPLMPLMFLVMAWHARRRVAAVREIEKMADQRRAVVDREREFFRDASHAIRTPVTIARGHLELLEDVLIDPMNEEDLEIALRQLDRMSALSNRLLALARLDSGEPVRGVPVDLAALVDEVGRNWASSADRDWAIDCDPTGLVSADPEWLELALDALIENAVHFTDSGEQILLSCWSLEDRFVIAVADSGAGIAAEDLSYVFQRFWHRRPVTGPMGSGLGLPMAQAAANAHDGHITAGRSTIGGALFELILPRKPATTSAPVPLPAHSRRDADSRVTSSS</sequence>
<feature type="domain" description="Histidine kinase" evidence="13">
    <location>
        <begin position="160"/>
        <end position="369"/>
    </location>
</feature>
<evidence type="ECO:0000256" key="1">
    <source>
        <dbReference type="ARBA" id="ARBA00000085"/>
    </source>
</evidence>
<dbReference type="InterPro" id="IPR004358">
    <property type="entry name" value="Sig_transdc_His_kin-like_C"/>
</dbReference>
<dbReference type="PRINTS" id="PR00344">
    <property type="entry name" value="BCTRLSENSOR"/>
</dbReference>
<dbReference type="PROSITE" id="PS50109">
    <property type="entry name" value="HIS_KIN"/>
    <property type="match status" value="1"/>
</dbReference>
<dbReference type="InterPro" id="IPR005467">
    <property type="entry name" value="His_kinase_dom"/>
</dbReference>
<evidence type="ECO:0000259" key="13">
    <source>
        <dbReference type="PROSITE" id="PS50109"/>
    </source>
</evidence>
<keyword evidence="9" id="KW-0902">Two-component regulatory system</keyword>
<evidence type="ECO:0000256" key="2">
    <source>
        <dbReference type="ARBA" id="ARBA00004236"/>
    </source>
</evidence>
<feature type="transmembrane region" description="Helical" evidence="12">
    <location>
        <begin position="83"/>
        <end position="100"/>
    </location>
</feature>
<evidence type="ECO:0000256" key="6">
    <source>
        <dbReference type="ARBA" id="ARBA00022692"/>
    </source>
</evidence>
<keyword evidence="7" id="KW-0418">Kinase</keyword>
<keyword evidence="15" id="KW-1185">Reference proteome</keyword>
<evidence type="ECO:0000313" key="15">
    <source>
        <dbReference type="Proteomes" id="UP001501319"/>
    </source>
</evidence>
<dbReference type="Proteomes" id="UP001501319">
    <property type="component" value="Unassembled WGS sequence"/>
</dbReference>
<dbReference type="CDD" id="cd00082">
    <property type="entry name" value="HisKA"/>
    <property type="match status" value="1"/>
</dbReference>
<dbReference type="SUPFAM" id="SSF47384">
    <property type="entry name" value="Homodimeric domain of signal transducing histidine kinase"/>
    <property type="match status" value="1"/>
</dbReference>
<dbReference type="Gene3D" id="1.10.287.130">
    <property type="match status" value="1"/>
</dbReference>
<evidence type="ECO:0000256" key="12">
    <source>
        <dbReference type="SAM" id="Phobius"/>
    </source>
</evidence>
<keyword evidence="8 12" id="KW-1133">Transmembrane helix</keyword>
<keyword evidence="4" id="KW-0597">Phosphoprotein</keyword>
<organism evidence="14 15">
    <name type="scientific">Kribbella alba</name>
    <dbReference type="NCBI Taxonomy" id="190197"/>
    <lineage>
        <taxon>Bacteria</taxon>
        <taxon>Bacillati</taxon>
        <taxon>Actinomycetota</taxon>
        <taxon>Actinomycetes</taxon>
        <taxon>Propionibacteriales</taxon>
        <taxon>Kribbellaceae</taxon>
        <taxon>Kribbella</taxon>
    </lineage>
</organism>
<dbReference type="InterPro" id="IPR050428">
    <property type="entry name" value="TCS_sensor_his_kinase"/>
</dbReference>
<dbReference type="InterPro" id="IPR036097">
    <property type="entry name" value="HisK_dim/P_sf"/>
</dbReference>
<accession>A0ABN2F462</accession>
<dbReference type="PANTHER" id="PTHR45436:SF5">
    <property type="entry name" value="SENSOR HISTIDINE KINASE TRCS"/>
    <property type="match status" value="1"/>
</dbReference>
<comment type="catalytic activity">
    <reaction evidence="1">
        <text>ATP + protein L-histidine = ADP + protein N-phospho-L-histidine.</text>
        <dbReference type="EC" id="2.7.13.3"/>
    </reaction>
</comment>
<dbReference type="InterPro" id="IPR036890">
    <property type="entry name" value="HATPase_C_sf"/>
</dbReference>
<evidence type="ECO:0000256" key="10">
    <source>
        <dbReference type="ARBA" id="ARBA00023136"/>
    </source>
</evidence>
<evidence type="ECO:0000256" key="3">
    <source>
        <dbReference type="ARBA" id="ARBA00012438"/>
    </source>
</evidence>
<dbReference type="EMBL" id="BAAANE010000004">
    <property type="protein sequence ID" value="GAA1629864.1"/>
    <property type="molecule type" value="Genomic_DNA"/>
</dbReference>
<evidence type="ECO:0000256" key="7">
    <source>
        <dbReference type="ARBA" id="ARBA00022777"/>
    </source>
</evidence>
<reference evidence="14 15" key="1">
    <citation type="journal article" date="2019" name="Int. J. Syst. Evol. Microbiol.">
        <title>The Global Catalogue of Microorganisms (GCM) 10K type strain sequencing project: providing services to taxonomists for standard genome sequencing and annotation.</title>
        <authorList>
            <consortium name="The Broad Institute Genomics Platform"/>
            <consortium name="The Broad Institute Genome Sequencing Center for Infectious Disease"/>
            <person name="Wu L."/>
            <person name="Ma J."/>
        </authorList>
    </citation>
    <scope>NUCLEOTIDE SEQUENCE [LARGE SCALE GENOMIC DNA]</scope>
    <source>
        <strain evidence="14 15">JCM 14306</strain>
    </source>
</reference>
<comment type="subcellular location">
    <subcellularLocation>
        <location evidence="2">Cell membrane</location>
    </subcellularLocation>
</comment>
<dbReference type="Pfam" id="PF00512">
    <property type="entry name" value="HisKA"/>
    <property type="match status" value="1"/>
</dbReference>
<dbReference type="EC" id="2.7.13.3" evidence="3"/>
<name>A0ABN2F462_9ACTN</name>
<comment type="caution">
    <text evidence="14">The sequence shown here is derived from an EMBL/GenBank/DDBJ whole genome shotgun (WGS) entry which is preliminary data.</text>
</comment>
<dbReference type="PANTHER" id="PTHR45436">
    <property type="entry name" value="SENSOR HISTIDINE KINASE YKOH"/>
    <property type="match status" value="1"/>
</dbReference>
<evidence type="ECO:0000256" key="8">
    <source>
        <dbReference type="ARBA" id="ARBA00022989"/>
    </source>
</evidence>
<evidence type="ECO:0000256" key="4">
    <source>
        <dbReference type="ARBA" id="ARBA00022553"/>
    </source>
</evidence>
<evidence type="ECO:0000256" key="11">
    <source>
        <dbReference type="SAM" id="MobiDB-lite"/>
    </source>
</evidence>
<dbReference type="SMART" id="SM00387">
    <property type="entry name" value="HATPase_c"/>
    <property type="match status" value="1"/>
</dbReference>
<keyword evidence="6 12" id="KW-0812">Transmembrane</keyword>
<keyword evidence="10 12" id="KW-0472">Membrane</keyword>
<keyword evidence="5" id="KW-0808">Transferase</keyword>
<dbReference type="InterPro" id="IPR003661">
    <property type="entry name" value="HisK_dim/P_dom"/>
</dbReference>
<dbReference type="SMART" id="SM00388">
    <property type="entry name" value="HisKA"/>
    <property type="match status" value="1"/>
</dbReference>
<dbReference type="Gene3D" id="3.30.565.10">
    <property type="entry name" value="Histidine kinase-like ATPase, C-terminal domain"/>
    <property type="match status" value="1"/>
</dbReference>
<evidence type="ECO:0000313" key="14">
    <source>
        <dbReference type="EMBL" id="GAA1629864.1"/>
    </source>
</evidence>
<evidence type="ECO:0000256" key="5">
    <source>
        <dbReference type="ARBA" id="ARBA00022679"/>
    </source>
</evidence>
<feature type="transmembrane region" description="Helical" evidence="12">
    <location>
        <begin position="32"/>
        <end position="51"/>
    </location>
</feature>
<evidence type="ECO:0000256" key="9">
    <source>
        <dbReference type="ARBA" id="ARBA00023012"/>
    </source>
</evidence>
<gene>
    <name evidence="14" type="ORF">GCM10009744_17360</name>
</gene>
<dbReference type="Pfam" id="PF02518">
    <property type="entry name" value="HATPase_c"/>
    <property type="match status" value="1"/>
</dbReference>